<dbReference type="Proteomes" id="UP000776276">
    <property type="component" value="Unassembled WGS sequence"/>
</dbReference>
<name>A0ABS6BKM7_9SPHN</name>
<comment type="caution">
    <text evidence="1">The sequence shown here is derived from an EMBL/GenBank/DDBJ whole genome shotgun (WGS) entry which is preliminary data.</text>
</comment>
<keyword evidence="2" id="KW-1185">Reference proteome</keyword>
<evidence type="ECO:0000313" key="1">
    <source>
        <dbReference type="EMBL" id="MBU3078845.1"/>
    </source>
</evidence>
<proteinExistence type="predicted"/>
<evidence type="ECO:0000313" key="2">
    <source>
        <dbReference type="Proteomes" id="UP000776276"/>
    </source>
</evidence>
<dbReference type="RefSeq" id="WP_216325816.1">
    <property type="nucleotide sequence ID" value="NZ_JAHKRT010000007.1"/>
</dbReference>
<sequence length="67" mass="7415">MSTTSGYYFAQAEIDERAASRTALGNVRECHLRSARAWRVLAERLQHAEAIRADLASKRALVDAAVL</sequence>
<dbReference type="EMBL" id="JAHKRT010000007">
    <property type="protein sequence ID" value="MBU3078845.1"/>
    <property type="molecule type" value="Genomic_DNA"/>
</dbReference>
<organism evidence="1 2">
    <name type="scientific">Sphingomonas quercus</name>
    <dbReference type="NCBI Taxonomy" id="2842451"/>
    <lineage>
        <taxon>Bacteria</taxon>
        <taxon>Pseudomonadati</taxon>
        <taxon>Pseudomonadota</taxon>
        <taxon>Alphaproteobacteria</taxon>
        <taxon>Sphingomonadales</taxon>
        <taxon>Sphingomonadaceae</taxon>
        <taxon>Sphingomonas</taxon>
    </lineage>
</organism>
<gene>
    <name evidence="1" type="ORF">KOF26_13305</name>
</gene>
<reference evidence="1 2" key="1">
    <citation type="submission" date="2021-06" db="EMBL/GenBank/DDBJ databases">
        <title>Sphingomonas sp. XMGL2, whole genome shotgun sequencing project.</title>
        <authorList>
            <person name="Zhao G."/>
            <person name="Shen L."/>
        </authorList>
    </citation>
    <scope>NUCLEOTIDE SEQUENCE [LARGE SCALE GENOMIC DNA]</scope>
    <source>
        <strain evidence="1 2">XMGL2</strain>
    </source>
</reference>
<protein>
    <submittedName>
        <fullName evidence="1">Uncharacterized protein</fullName>
    </submittedName>
</protein>
<accession>A0ABS6BKM7</accession>